<feature type="non-terminal residue" evidence="1">
    <location>
        <position position="1"/>
    </location>
</feature>
<name>A0ACB9X5N2_CHAAC</name>
<gene>
    <name evidence="1" type="ORF">KUCAC02_029122</name>
</gene>
<sequence>GVGVPRARQALFKPSRVHFARDLFVVCLISHSLEVTRKQFVKLFFHLIAPGSYNFPRQRSGSLIGESIHVLRFAVGQ</sequence>
<keyword evidence="2" id="KW-1185">Reference proteome</keyword>
<evidence type="ECO:0000313" key="2">
    <source>
        <dbReference type="Proteomes" id="UP001057452"/>
    </source>
</evidence>
<comment type="caution">
    <text evidence="1">The sequence shown here is derived from an EMBL/GenBank/DDBJ whole genome shotgun (WGS) entry which is preliminary data.</text>
</comment>
<feature type="non-terminal residue" evidence="1">
    <location>
        <position position="77"/>
    </location>
</feature>
<proteinExistence type="predicted"/>
<evidence type="ECO:0000313" key="1">
    <source>
        <dbReference type="EMBL" id="KAI4821180.1"/>
    </source>
</evidence>
<accession>A0ACB9X5N2</accession>
<organism evidence="1 2">
    <name type="scientific">Chaenocephalus aceratus</name>
    <name type="common">Blackfin icefish</name>
    <name type="synonym">Chaenichthys aceratus</name>
    <dbReference type="NCBI Taxonomy" id="36190"/>
    <lineage>
        <taxon>Eukaryota</taxon>
        <taxon>Metazoa</taxon>
        <taxon>Chordata</taxon>
        <taxon>Craniata</taxon>
        <taxon>Vertebrata</taxon>
        <taxon>Euteleostomi</taxon>
        <taxon>Actinopterygii</taxon>
        <taxon>Neopterygii</taxon>
        <taxon>Teleostei</taxon>
        <taxon>Neoteleostei</taxon>
        <taxon>Acanthomorphata</taxon>
        <taxon>Eupercaria</taxon>
        <taxon>Perciformes</taxon>
        <taxon>Notothenioidei</taxon>
        <taxon>Channichthyidae</taxon>
        <taxon>Chaenocephalus</taxon>
    </lineage>
</organism>
<reference evidence="1" key="1">
    <citation type="submission" date="2022-05" db="EMBL/GenBank/DDBJ databases">
        <title>Chromosome-level genome of Chaenocephalus aceratus.</title>
        <authorList>
            <person name="Park H."/>
        </authorList>
    </citation>
    <scope>NUCLEOTIDE SEQUENCE</scope>
    <source>
        <strain evidence="1">KU_202001</strain>
    </source>
</reference>
<dbReference type="Proteomes" id="UP001057452">
    <property type="component" value="Chromosome 9"/>
</dbReference>
<dbReference type="EMBL" id="CM043793">
    <property type="protein sequence ID" value="KAI4821180.1"/>
    <property type="molecule type" value="Genomic_DNA"/>
</dbReference>
<protein>
    <submittedName>
        <fullName evidence="1">Uncharacterized protein</fullName>
    </submittedName>
</protein>